<evidence type="ECO:0000313" key="3">
    <source>
        <dbReference type="Proteomes" id="UP000215127"/>
    </source>
</evidence>
<dbReference type="Proteomes" id="UP000215127">
    <property type="component" value="Chromosome 11"/>
</dbReference>
<evidence type="ECO:0000313" key="2">
    <source>
        <dbReference type="EMBL" id="SMQ55104.1"/>
    </source>
</evidence>
<accession>A0A1X7S5Y8</accession>
<protein>
    <submittedName>
        <fullName evidence="2">Uncharacterized protein</fullName>
    </submittedName>
</protein>
<name>A0A1X7S5Y8_ZYMT9</name>
<evidence type="ECO:0000256" key="1">
    <source>
        <dbReference type="SAM" id="SignalP"/>
    </source>
</evidence>
<keyword evidence="3" id="KW-1185">Reference proteome</keyword>
<dbReference type="EMBL" id="LT853702">
    <property type="protein sequence ID" value="SMQ55104.1"/>
    <property type="molecule type" value="Genomic_DNA"/>
</dbReference>
<keyword evidence="1" id="KW-0732">Signal</keyword>
<feature type="chain" id="PRO_5013141046" evidence="1">
    <location>
        <begin position="20"/>
        <end position="77"/>
    </location>
</feature>
<reference evidence="2 3" key="1">
    <citation type="submission" date="2016-06" db="EMBL/GenBank/DDBJ databases">
        <authorList>
            <person name="Kjaerup R.B."/>
            <person name="Dalgaard T.S."/>
            <person name="Juul-Madsen H.R."/>
        </authorList>
    </citation>
    <scope>NUCLEOTIDE SEQUENCE [LARGE SCALE GENOMIC DNA]</scope>
</reference>
<organism evidence="2 3">
    <name type="scientific">Zymoseptoria tritici (strain ST99CH_3D7)</name>
    <dbReference type="NCBI Taxonomy" id="1276538"/>
    <lineage>
        <taxon>Eukaryota</taxon>
        <taxon>Fungi</taxon>
        <taxon>Dikarya</taxon>
        <taxon>Ascomycota</taxon>
        <taxon>Pezizomycotina</taxon>
        <taxon>Dothideomycetes</taxon>
        <taxon>Dothideomycetidae</taxon>
        <taxon>Mycosphaerellales</taxon>
        <taxon>Mycosphaerellaceae</taxon>
        <taxon>Zymoseptoria</taxon>
    </lineage>
</organism>
<dbReference type="AlphaFoldDB" id="A0A1X7S5Y8"/>
<sequence>MQIKNIFLVLAFGASTIFAQTYNEADCNAVKKTCEKAAYKQHLGADYLHACKRGAACMNKGGGPCRPAQGQVCGKCC</sequence>
<proteinExistence type="predicted"/>
<feature type="signal peptide" evidence="1">
    <location>
        <begin position="1"/>
        <end position="19"/>
    </location>
</feature>
<gene>
    <name evidence="2" type="ORF">ZT3D7_G10259</name>
</gene>